<evidence type="ECO:0000259" key="2">
    <source>
        <dbReference type="PROSITE" id="PS51729"/>
    </source>
</evidence>
<dbReference type="Gene3D" id="3.40.630.30">
    <property type="match status" value="1"/>
</dbReference>
<dbReference type="InterPro" id="IPR031165">
    <property type="entry name" value="GNAT_YJDJ"/>
</dbReference>
<gene>
    <name evidence="3" type="ORF">SAMN04487819_108256</name>
</gene>
<dbReference type="PANTHER" id="PTHR31435:SF10">
    <property type="entry name" value="BSR4717 PROTEIN"/>
    <property type="match status" value="1"/>
</dbReference>
<proteinExistence type="predicted"/>
<organism evidence="3 4">
    <name type="scientific">Actinopolyspora alba</name>
    <dbReference type="NCBI Taxonomy" id="673379"/>
    <lineage>
        <taxon>Bacteria</taxon>
        <taxon>Bacillati</taxon>
        <taxon>Actinomycetota</taxon>
        <taxon>Actinomycetes</taxon>
        <taxon>Actinopolysporales</taxon>
        <taxon>Actinopolysporaceae</taxon>
        <taxon>Actinopolyspora</taxon>
        <taxon>Actinopolyspora alba group</taxon>
    </lineage>
</organism>
<protein>
    <recommendedName>
        <fullName evidence="2">N-acetyltransferase domain-containing protein</fullName>
    </recommendedName>
</protein>
<dbReference type="SUPFAM" id="SSF55729">
    <property type="entry name" value="Acyl-CoA N-acyltransferases (Nat)"/>
    <property type="match status" value="1"/>
</dbReference>
<feature type="region of interest" description="Disordered" evidence="1">
    <location>
        <begin position="1"/>
        <end position="31"/>
    </location>
</feature>
<keyword evidence="4" id="KW-1185">Reference proteome</keyword>
<reference evidence="4" key="1">
    <citation type="submission" date="2016-10" db="EMBL/GenBank/DDBJ databases">
        <authorList>
            <person name="Varghese N."/>
            <person name="Submissions S."/>
        </authorList>
    </citation>
    <scope>NUCLEOTIDE SEQUENCE [LARGE SCALE GENOMIC DNA]</scope>
    <source>
        <strain evidence="4">DSM 45004</strain>
    </source>
</reference>
<dbReference type="Proteomes" id="UP000198716">
    <property type="component" value="Unassembled WGS sequence"/>
</dbReference>
<evidence type="ECO:0000313" key="4">
    <source>
        <dbReference type="Proteomes" id="UP000198716"/>
    </source>
</evidence>
<evidence type="ECO:0000256" key="1">
    <source>
        <dbReference type="SAM" id="MobiDB-lite"/>
    </source>
</evidence>
<dbReference type="EMBL" id="FOMZ01000008">
    <property type="protein sequence ID" value="SFE15966.1"/>
    <property type="molecule type" value="Genomic_DNA"/>
</dbReference>
<dbReference type="InterPro" id="IPR016181">
    <property type="entry name" value="Acyl_CoA_acyltransferase"/>
</dbReference>
<evidence type="ECO:0000313" key="3">
    <source>
        <dbReference type="EMBL" id="SFE15966.1"/>
    </source>
</evidence>
<dbReference type="PROSITE" id="PS51729">
    <property type="entry name" value="GNAT_YJDJ"/>
    <property type="match status" value="1"/>
</dbReference>
<dbReference type="Pfam" id="PF14542">
    <property type="entry name" value="Acetyltransf_CG"/>
    <property type="match status" value="1"/>
</dbReference>
<dbReference type="AlphaFoldDB" id="A0A1I1Y8R3"/>
<accession>A0A1I1Y8R3</accession>
<dbReference type="InterPro" id="IPR045057">
    <property type="entry name" value="Gcn5-rel_NAT"/>
</dbReference>
<feature type="domain" description="N-acetyltransferase" evidence="2">
    <location>
        <begin position="32"/>
        <end position="118"/>
    </location>
</feature>
<sequence>MFHPSVRHSGGMSEEQRGGTPAENPPPEVSVLDVPSRHRYEISLDGVRAGLTRYLDRGNQRVFVHTEIDDDFAGRGLGSELISGALRRTRAAGMRIAAVCPFVARYLDNHHEFDDIRDPVTPDVLAAVRAE</sequence>
<name>A0A1I1Y8R3_9ACTN</name>
<dbReference type="PANTHER" id="PTHR31435">
    <property type="entry name" value="PROTEIN NATD1"/>
    <property type="match status" value="1"/>
</dbReference>